<protein>
    <submittedName>
        <fullName evidence="1">Uncharacterized protein</fullName>
    </submittedName>
</protein>
<proteinExistence type="predicted"/>
<dbReference type="RefSeq" id="XP_060431409.1">
    <property type="nucleotide sequence ID" value="XM_060572141.1"/>
</dbReference>
<evidence type="ECO:0000313" key="1">
    <source>
        <dbReference type="EMBL" id="KAK1687714.1"/>
    </source>
</evidence>
<reference evidence="1" key="1">
    <citation type="submission" date="2021-06" db="EMBL/GenBank/DDBJ databases">
        <title>Comparative genomics, transcriptomics and evolutionary studies reveal genomic signatures of adaptation to plant cell wall in hemibiotrophic fungi.</title>
        <authorList>
            <consortium name="DOE Joint Genome Institute"/>
            <person name="Baroncelli R."/>
            <person name="Diaz J.F."/>
            <person name="Benocci T."/>
            <person name="Peng M."/>
            <person name="Battaglia E."/>
            <person name="Haridas S."/>
            <person name="Andreopoulos W."/>
            <person name="Labutti K."/>
            <person name="Pangilinan J."/>
            <person name="Floch G.L."/>
            <person name="Makela M.R."/>
            <person name="Henrissat B."/>
            <person name="Grigoriev I.V."/>
            <person name="Crouch J.A."/>
            <person name="De Vries R.P."/>
            <person name="Sukno S.A."/>
            <person name="Thon M.R."/>
        </authorList>
    </citation>
    <scope>NUCLEOTIDE SEQUENCE</scope>
    <source>
        <strain evidence="1">CBS 193.32</strain>
    </source>
</reference>
<gene>
    <name evidence="1" type="ORF">BDP55DRAFT_630361</name>
</gene>
<comment type="caution">
    <text evidence="1">The sequence shown here is derived from an EMBL/GenBank/DDBJ whole genome shotgun (WGS) entry which is preliminary data.</text>
</comment>
<organism evidence="1 2">
    <name type="scientific">Colletotrichum godetiae</name>
    <dbReference type="NCBI Taxonomy" id="1209918"/>
    <lineage>
        <taxon>Eukaryota</taxon>
        <taxon>Fungi</taxon>
        <taxon>Dikarya</taxon>
        <taxon>Ascomycota</taxon>
        <taxon>Pezizomycotina</taxon>
        <taxon>Sordariomycetes</taxon>
        <taxon>Hypocreomycetidae</taxon>
        <taxon>Glomerellales</taxon>
        <taxon>Glomerellaceae</taxon>
        <taxon>Colletotrichum</taxon>
        <taxon>Colletotrichum acutatum species complex</taxon>
    </lineage>
</organism>
<dbReference type="Proteomes" id="UP001224890">
    <property type="component" value="Unassembled WGS sequence"/>
</dbReference>
<dbReference type="GeneID" id="85456667"/>
<dbReference type="EMBL" id="JAHMHR010000014">
    <property type="protein sequence ID" value="KAK1687714.1"/>
    <property type="molecule type" value="Genomic_DNA"/>
</dbReference>
<sequence>MSWSCTVEWLTSYQGLEDKFDYPQIYIGSQGIHCKDASRPALNEEEKPLVSQRTIQLRPGEAMNEARFETCAIDWTTQAVVGEARKRQSMAWYGMASQAKAGRRPDKPGQAGQYCFFRKFAERGRGEPRGFDTRDKQPPLNGLCSKSVECGIASDGGGRNRRSWKTGEQVSDDAGLGVPAISICSARHIVGSEPILFRETLRERERRGGRGKFMGEAPPFGADRNCNDCFPESETELSSDASKETDQLGREILEIEEPAQLFEWAGLSGSCRRTVESILQLSTLLETKLEAKDQAKPAQLSHLFPVEADPSTRRDSGLVEVATESTTIPYWLSASALSAMTLPLASAWSPPRAVPSGTHHLTPSVHDMPLPGSWRRAVDGTDQVDFAYTPECSSMCMRVPKGTIGDTDRLAAYMIVDFGENWGSQGRAWILVARSSSTKH</sequence>
<accession>A0AAJ0EUJ9</accession>
<evidence type="ECO:0000313" key="2">
    <source>
        <dbReference type="Proteomes" id="UP001224890"/>
    </source>
</evidence>
<keyword evidence="2" id="KW-1185">Reference proteome</keyword>
<dbReference type="AlphaFoldDB" id="A0AAJ0EUJ9"/>
<name>A0AAJ0EUJ9_9PEZI</name>